<dbReference type="PANTHER" id="PTHR30460">
    <property type="entry name" value="MODERATE CONDUCTANCE MECHANOSENSITIVE CHANNEL YBIO"/>
    <property type="match status" value="1"/>
</dbReference>
<comment type="subcellular location">
    <subcellularLocation>
        <location evidence="1">Cell membrane</location>
        <topology evidence="1">Multi-pass membrane protein</topology>
    </subcellularLocation>
</comment>
<dbReference type="Gene3D" id="3.30.70.100">
    <property type="match status" value="1"/>
</dbReference>
<dbReference type="RefSeq" id="WP_277733194.1">
    <property type="nucleotide sequence ID" value="NZ_CP120733.1"/>
</dbReference>
<keyword evidence="10" id="KW-1185">Reference proteome</keyword>
<feature type="transmembrane region" description="Helical" evidence="7">
    <location>
        <begin position="45"/>
        <end position="63"/>
    </location>
</feature>
<comment type="similarity">
    <text evidence="2">Belongs to the MscS (TC 1.A.23) family.</text>
</comment>
<dbReference type="EMBL" id="CP120733">
    <property type="protein sequence ID" value="WFD11201.1"/>
    <property type="molecule type" value="Genomic_DNA"/>
</dbReference>
<keyword evidence="4 7" id="KW-0812">Transmembrane</keyword>
<protein>
    <submittedName>
        <fullName evidence="9">Mechanosensitive ion channel family protein</fullName>
    </submittedName>
</protein>
<evidence type="ECO:0000256" key="5">
    <source>
        <dbReference type="ARBA" id="ARBA00022989"/>
    </source>
</evidence>
<dbReference type="Gene3D" id="1.10.287.1260">
    <property type="match status" value="1"/>
</dbReference>
<name>A0ABY8EE27_9FIRM</name>
<dbReference type="InterPro" id="IPR011066">
    <property type="entry name" value="MscS_channel_C_sf"/>
</dbReference>
<gene>
    <name evidence="9" type="ORF">P4S50_03750</name>
</gene>
<dbReference type="InterPro" id="IPR011014">
    <property type="entry name" value="MscS_channel_TM-2"/>
</dbReference>
<keyword evidence="6 7" id="KW-0472">Membrane</keyword>
<accession>A0ABY8EE27</accession>
<evidence type="ECO:0000256" key="6">
    <source>
        <dbReference type="ARBA" id="ARBA00023136"/>
    </source>
</evidence>
<evidence type="ECO:0000313" key="9">
    <source>
        <dbReference type="EMBL" id="WFD11201.1"/>
    </source>
</evidence>
<feature type="transmembrane region" description="Helical" evidence="7">
    <location>
        <begin position="7"/>
        <end position="25"/>
    </location>
</feature>
<dbReference type="Gene3D" id="2.30.30.60">
    <property type="match status" value="1"/>
</dbReference>
<keyword evidence="3" id="KW-1003">Cell membrane</keyword>
<sequence>MIRFINSILIIMFSYLFVRAVKYITKKVFDITKFDVQRENTFKSIIVSISYYLSFSVACVLVLKEFGIIDLNQSTILTGAGIFGVIAGFASQSIIKDVLNGFFILFEKQIKVGDFVYINESFRGTVEEIGLRTTSIRDWNLRRISIPNGEIKSIMNYSRKKMRVIVHVRVSYECDPDFVMQTLEEVCEALNDKYKEFLIKNIMNEPSRPFSVYGVTDIESSSVGAKYTITGVVASFKYFSISKNARLMILVKFREKGIKVAYPKRVNIDADEYESYI</sequence>
<evidence type="ECO:0000256" key="3">
    <source>
        <dbReference type="ARBA" id="ARBA00022475"/>
    </source>
</evidence>
<evidence type="ECO:0000256" key="2">
    <source>
        <dbReference type="ARBA" id="ARBA00008017"/>
    </source>
</evidence>
<evidence type="ECO:0000313" key="10">
    <source>
        <dbReference type="Proteomes" id="UP001222800"/>
    </source>
</evidence>
<dbReference type="SUPFAM" id="SSF82689">
    <property type="entry name" value="Mechanosensitive channel protein MscS (YggB), C-terminal domain"/>
    <property type="match status" value="1"/>
</dbReference>
<feature type="domain" description="Mechanosensitive ion channel MscS" evidence="8">
    <location>
        <begin position="94"/>
        <end position="159"/>
    </location>
</feature>
<keyword evidence="5 7" id="KW-1133">Transmembrane helix</keyword>
<evidence type="ECO:0000256" key="7">
    <source>
        <dbReference type="SAM" id="Phobius"/>
    </source>
</evidence>
<dbReference type="Pfam" id="PF00924">
    <property type="entry name" value="MS_channel_2nd"/>
    <property type="match status" value="1"/>
</dbReference>
<reference evidence="9 10" key="1">
    <citation type="submission" date="2023-03" db="EMBL/GenBank/DDBJ databases">
        <title>Complete genome sequence of Tepidibacter sp. SWIR-1, isolated from a deep-sea hydrothermal vent.</title>
        <authorList>
            <person name="Li X."/>
        </authorList>
    </citation>
    <scope>NUCLEOTIDE SEQUENCE [LARGE SCALE GENOMIC DNA]</scope>
    <source>
        <strain evidence="9 10">SWIR-1</strain>
    </source>
</reference>
<organism evidence="9 10">
    <name type="scientific">Tepidibacter hydrothermalis</name>
    <dbReference type="NCBI Taxonomy" id="3036126"/>
    <lineage>
        <taxon>Bacteria</taxon>
        <taxon>Bacillati</taxon>
        <taxon>Bacillota</taxon>
        <taxon>Clostridia</taxon>
        <taxon>Peptostreptococcales</taxon>
        <taxon>Peptostreptococcaceae</taxon>
        <taxon>Tepidibacter</taxon>
    </lineage>
</organism>
<dbReference type="InterPro" id="IPR023408">
    <property type="entry name" value="MscS_beta-dom_sf"/>
</dbReference>
<dbReference type="PANTHER" id="PTHR30460:SF1">
    <property type="entry name" value="MECHANOSENSITIVE ION CHANNEL"/>
    <property type="match status" value="1"/>
</dbReference>
<dbReference type="SUPFAM" id="SSF82861">
    <property type="entry name" value="Mechanosensitive channel protein MscS (YggB), transmembrane region"/>
    <property type="match status" value="1"/>
</dbReference>
<evidence type="ECO:0000256" key="4">
    <source>
        <dbReference type="ARBA" id="ARBA00022692"/>
    </source>
</evidence>
<dbReference type="InterPro" id="IPR006685">
    <property type="entry name" value="MscS_channel_2nd"/>
</dbReference>
<dbReference type="SUPFAM" id="SSF50182">
    <property type="entry name" value="Sm-like ribonucleoproteins"/>
    <property type="match status" value="1"/>
</dbReference>
<feature type="transmembrane region" description="Helical" evidence="7">
    <location>
        <begin position="75"/>
        <end position="95"/>
    </location>
</feature>
<dbReference type="InterPro" id="IPR010920">
    <property type="entry name" value="LSM_dom_sf"/>
</dbReference>
<dbReference type="Proteomes" id="UP001222800">
    <property type="component" value="Chromosome"/>
</dbReference>
<dbReference type="InterPro" id="IPR045276">
    <property type="entry name" value="YbiO_bact"/>
</dbReference>
<evidence type="ECO:0000256" key="1">
    <source>
        <dbReference type="ARBA" id="ARBA00004651"/>
    </source>
</evidence>
<evidence type="ECO:0000259" key="8">
    <source>
        <dbReference type="Pfam" id="PF00924"/>
    </source>
</evidence>
<proteinExistence type="inferred from homology"/>